<reference evidence="2 3" key="1">
    <citation type="submission" date="2013-11" db="EMBL/GenBank/DDBJ databases">
        <title>The Damaraland mole rat (Fukomys damarensis) genome and evolution of African mole rats.</title>
        <authorList>
            <person name="Gladyshev V.N."/>
            <person name="Fang X."/>
        </authorList>
    </citation>
    <scope>NUCLEOTIDE SEQUENCE [LARGE SCALE GENOMIC DNA]</scope>
    <source>
        <tissue evidence="2">Liver</tissue>
    </source>
</reference>
<gene>
    <name evidence="2" type="ORF">H920_13422</name>
</gene>
<dbReference type="AlphaFoldDB" id="A0A091DR21"/>
<evidence type="ECO:0000256" key="1">
    <source>
        <dbReference type="SAM" id="MobiDB-lite"/>
    </source>
</evidence>
<accession>A0A091DR21</accession>
<keyword evidence="3" id="KW-1185">Reference proteome</keyword>
<sequence>MDDPAGAGRWTQTLEVGGGHRCGDAGPVKGRPLSYRSRQCSLSIQGRTAFSQAGPAGGWEEPLGLQRLQEGAEGAGDEVGPVLSRPLLALYSEEGQHQSEDAFLWACGAQLVCRGKRSSGRVGLNWFAEETDPRADAASPLPPQQAWRAPRAHVPPAPGHSLGPASGEASGKSARKPPFQLLAAAACSLIKECPGYFGHL</sequence>
<dbReference type="EMBL" id="KN123387">
    <property type="protein sequence ID" value="KFO25226.1"/>
    <property type="molecule type" value="Genomic_DNA"/>
</dbReference>
<protein>
    <submittedName>
        <fullName evidence="2">Uncharacterized protein</fullName>
    </submittedName>
</protein>
<evidence type="ECO:0000313" key="3">
    <source>
        <dbReference type="Proteomes" id="UP000028990"/>
    </source>
</evidence>
<organism evidence="2 3">
    <name type="scientific">Fukomys damarensis</name>
    <name type="common">Damaraland mole rat</name>
    <name type="synonym">Cryptomys damarensis</name>
    <dbReference type="NCBI Taxonomy" id="885580"/>
    <lineage>
        <taxon>Eukaryota</taxon>
        <taxon>Metazoa</taxon>
        <taxon>Chordata</taxon>
        <taxon>Craniata</taxon>
        <taxon>Vertebrata</taxon>
        <taxon>Euteleostomi</taxon>
        <taxon>Mammalia</taxon>
        <taxon>Eutheria</taxon>
        <taxon>Euarchontoglires</taxon>
        <taxon>Glires</taxon>
        <taxon>Rodentia</taxon>
        <taxon>Hystricomorpha</taxon>
        <taxon>Bathyergidae</taxon>
        <taxon>Fukomys</taxon>
    </lineage>
</organism>
<dbReference type="Proteomes" id="UP000028990">
    <property type="component" value="Unassembled WGS sequence"/>
</dbReference>
<proteinExistence type="predicted"/>
<evidence type="ECO:0000313" key="2">
    <source>
        <dbReference type="EMBL" id="KFO25226.1"/>
    </source>
</evidence>
<name>A0A091DR21_FUKDA</name>
<feature type="region of interest" description="Disordered" evidence="1">
    <location>
        <begin position="134"/>
        <end position="174"/>
    </location>
</feature>